<evidence type="ECO:0000256" key="2">
    <source>
        <dbReference type="ARBA" id="ARBA00022722"/>
    </source>
</evidence>
<evidence type="ECO:0000256" key="7">
    <source>
        <dbReference type="NCBIfam" id="TIGR00188"/>
    </source>
</evidence>
<dbReference type="InterPro" id="IPR020568">
    <property type="entry name" value="Ribosomal_Su5_D2-typ_SF"/>
</dbReference>
<evidence type="ECO:0000313" key="8">
    <source>
        <dbReference type="EMBL" id="RXR24305.1"/>
    </source>
</evidence>
<name>A0A4Q1KBM6_9FLAO</name>
<dbReference type="EC" id="3.1.26.5" evidence="6 7"/>
<dbReference type="InterPro" id="IPR000100">
    <property type="entry name" value="RNase_P"/>
</dbReference>
<evidence type="ECO:0000256" key="4">
    <source>
        <dbReference type="ARBA" id="ARBA00022801"/>
    </source>
</evidence>
<dbReference type="EMBL" id="SBKN01000001">
    <property type="protein sequence ID" value="RXR24305.1"/>
    <property type="molecule type" value="Genomic_DNA"/>
</dbReference>
<comment type="function">
    <text evidence="6">RNaseP catalyzes the removal of the 5'-leader sequence from pre-tRNA to produce the mature 5'-terminus. It can also cleave other RNA substrates such as 4.5S RNA. The protein component plays an auxiliary but essential role in vivo by binding to the 5'-leader sequence and broadening the substrate specificity of the ribozyme.</text>
</comment>
<dbReference type="NCBIfam" id="TIGR00188">
    <property type="entry name" value="rnpA"/>
    <property type="match status" value="1"/>
</dbReference>
<comment type="subunit">
    <text evidence="6">Consists of a catalytic RNA component (M1 or rnpB) and a protein subunit.</text>
</comment>
<keyword evidence="4 6" id="KW-0378">Hydrolase</keyword>
<dbReference type="GO" id="GO:0000049">
    <property type="term" value="F:tRNA binding"/>
    <property type="evidence" value="ECO:0007669"/>
    <property type="project" value="UniProtKB-UniRule"/>
</dbReference>
<dbReference type="HAMAP" id="MF_00227">
    <property type="entry name" value="RNase_P"/>
    <property type="match status" value="1"/>
</dbReference>
<comment type="similarity">
    <text evidence="6">Belongs to the RnpA family.</text>
</comment>
<organism evidence="8 9">
    <name type="scientific">Flavobacterium stagni</name>
    <dbReference type="NCBI Taxonomy" id="2506421"/>
    <lineage>
        <taxon>Bacteria</taxon>
        <taxon>Pseudomonadati</taxon>
        <taxon>Bacteroidota</taxon>
        <taxon>Flavobacteriia</taxon>
        <taxon>Flavobacteriales</taxon>
        <taxon>Flavobacteriaceae</taxon>
        <taxon>Flavobacterium</taxon>
    </lineage>
</organism>
<evidence type="ECO:0000256" key="3">
    <source>
        <dbReference type="ARBA" id="ARBA00022759"/>
    </source>
</evidence>
<protein>
    <recommendedName>
        <fullName evidence="6 7">Ribonuclease P protein component</fullName>
        <shortName evidence="6">RNase P protein</shortName>
        <shortName evidence="6">RNaseP protein</shortName>
        <ecNumber evidence="6 7">3.1.26.5</ecNumber>
    </recommendedName>
    <alternativeName>
        <fullName evidence="6">Protein C5</fullName>
    </alternativeName>
</protein>
<keyword evidence="5 6" id="KW-0694">RNA-binding</keyword>
<dbReference type="InterPro" id="IPR014721">
    <property type="entry name" value="Ribsml_uS5_D2-typ_fold_subgr"/>
</dbReference>
<keyword evidence="9" id="KW-1185">Reference proteome</keyword>
<dbReference type="GO" id="GO:0001682">
    <property type="term" value="P:tRNA 5'-leader removal"/>
    <property type="evidence" value="ECO:0007669"/>
    <property type="project" value="UniProtKB-UniRule"/>
</dbReference>
<proteinExistence type="inferred from homology"/>
<dbReference type="OrthoDB" id="1524972at2"/>
<keyword evidence="3 6" id="KW-0255">Endonuclease</keyword>
<accession>A0A4Q1KBM6</accession>
<keyword evidence="2 6" id="KW-0540">Nuclease</keyword>
<dbReference type="Proteomes" id="UP000289857">
    <property type="component" value="Unassembled WGS sequence"/>
</dbReference>
<dbReference type="SUPFAM" id="SSF54211">
    <property type="entry name" value="Ribosomal protein S5 domain 2-like"/>
    <property type="match status" value="1"/>
</dbReference>
<evidence type="ECO:0000256" key="5">
    <source>
        <dbReference type="ARBA" id="ARBA00022884"/>
    </source>
</evidence>
<sequence>MLESTHSFRYPKQEKLKRRKLIERLFTEGESVGQYPLRLVYLPVPEEQETLQIAVSVSKKYFKKAVDRNYYKRVLRECYRLHQYRIKDHLTQPYAMLFFYQTRDRMDFATIERKTQQLFDKWVTSQTLKNAENDVQKP</sequence>
<evidence type="ECO:0000313" key="9">
    <source>
        <dbReference type="Proteomes" id="UP000289857"/>
    </source>
</evidence>
<dbReference type="GO" id="GO:0042781">
    <property type="term" value="F:3'-tRNA processing endoribonuclease activity"/>
    <property type="evidence" value="ECO:0007669"/>
    <property type="project" value="TreeGrafter"/>
</dbReference>
<gene>
    <name evidence="6 8" type="primary">rnpA</name>
    <name evidence="8" type="ORF">EQG61_02350</name>
</gene>
<dbReference type="PANTHER" id="PTHR33992">
    <property type="entry name" value="RIBONUCLEASE P PROTEIN COMPONENT"/>
    <property type="match status" value="1"/>
</dbReference>
<dbReference type="PANTHER" id="PTHR33992:SF1">
    <property type="entry name" value="RIBONUCLEASE P PROTEIN COMPONENT"/>
    <property type="match status" value="1"/>
</dbReference>
<dbReference type="GO" id="GO:0004526">
    <property type="term" value="F:ribonuclease P activity"/>
    <property type="evidence" value="ECO:0007669"/>
    <property type="project" value="UniProtKB-UniRule"/>
</dbReference>
<dbReference type="AlphaFoldDB" id="A0A4Q1KBM6"/>
<dbReference type="RefSeq" id="WP_129460282.1">
    <property type="nucleotide sequence ID" value="NZ_SBKN01000001.1"/>
</dbReference>
<comment type="catalytic activity">
    <reaction evidence="6">
        <text>Endonucleolytic cleavage of RNA, removing 5'-extranucleotides from tRNA precursor.</text>
        <dbReference type="EC" id="3.1.26.5"/>
    </reaction>
</comment>
<keyword evidence="1 6" id="KW-0819">tRNA processing</keyword>
<reference evidence="9" key="1">
    <citation type="submission" date="2019-01" db="EMBL/GenBank/DDBJ databases">
        <title>Cytophagaceae bacterium strain CAR-16.</title>
        <authorList>
            <person name="Chen W.-M."/>
        </authorList>
    </citation>
    <scope>NUCLEOTIDE SEQUENCE [LARGE SCALE GENOMIC DNA]</scope>
    <source>
        <strain evidence="9">WWJ-16</strain>
    </source>
</reference>
<evidence type="ECO:0000256" key="1">
    <source>
        <dbReference type="ARBA" id="ARBA00022694"/>
    </source>
</evidence>
<evidence type="ECO:0000256" key="6">
    <source>
        <dbReference type="HAMAP-Rule" id="MF_00227"/>
    </source>
</evidence>
<dbReference type="Gene3D" id="3.30.230.10">
    <property type="match status" value="1"/>
</dbReference>
<dbReference type="Pfam" id="PF00825">
    <property type="entry name" value="Ribonuclease_P"/>
    <property type="match status" value="1"/>
</dbReference>
<comment type="caution">
    <text evidence="8">The sequence shown here is derived from an EMBL/GenBank/DDBJ whole genome shotgun (WGS) entry which is preliminary data.</text>
</comment>
<dbReference type="GO" id="GO:0030677">
    <property type="term" value="C:ribonuclease P complex"/>
    <property type="evidence" value="ECO:0007669"/>
    <property type="project" value="TreeGrafter"/>
</dbReference>